<accession>A0ABY5SJR1</accession>
<evidence type="ECO:0000313" key="2">
    <source>
        <dbReference type="Proteomes" id="UP001057877"/>
    </source>
</evidence>
<reference evidence="1" key="1">
    <citation type="submission" date="2022-01" db="EMBL/GenBank/DDBJ databases">
        <title>Paenibacillus spongiae sp. nov., isolated from marine sponge.</title>
        <authorList>
            <person name="Li Z."/>
            <person name="Zhang M."/>
        </authorList>
    </citation>
    <scope>NUCLEOTIDE SEQUENCE</scope>
    <source>
        <strain evidence="1">PHS-Z3</strain>
    </source>
</reference>
<dbReference type="Gene3D" id="3.40.50.300">
    <property type="entry name" value="P-loop containing nucleotide triphosphate hydrolases"/>
    <property type="match status" value="1"/>
</dbReference>
<dbReference type="PANTHER" id="PTHR37816">
    <property type="entry name" value="YALI0E33011P"/>
    <property type="match status" value="1"/>
</dbReference>
<keyword evidence="2" id="KW-1185">Reference proteome</keyword>
<evidence type="ECO:0000313" key="1">
    <source>
        <dbReference type="EMBL" id="UVI32745.1"/>
    </source>
</evidence>
<dbReference type="InterPro" id="IPR052922">
    <property type="entry name" value="Cytidylate_Kinase-2"/>
</dbReference>
<proteinExistence type="predicted"/>
<protein>
    <submittedName>
        <fullName evidence="1">DNA topology modulation protein</fullName>
    </submittedName>
</protein>
<dbReference type="PANTHER" id="PTHR37816:SF3">
    <property type="entry name" value="MODULATES DNA TOPOLOGY"/>
    <property type="match status" value="1"/>
</dbReference>
<dbReference type="InterPro" id="IPR027417">
    <property type="entry name" value="P-loop_NTPase"/>
</dbReference>
<dbReference type="Proteomes" id="UP001057877">
    <property type="component" value="Chromosome"/>
</dbReference>
<dbReference type="EMBL" id="CP091430">
    <property type="protein sequence ID" value="UVI32745.1"/>
    <property type="molecule type" value="Genomic_DNA"/>
</dbReference>
<sequence>MKIIMIGSGGSGKSTLARQVGSILGLPVYHLDAYYYKSGWVPTPKEEWDEFLRRLIAKNEWIVDGNYGRTVQLRMDAADVIIFFDLPRWLTTYRVIKRRIQYHGRTRPDLNEGCPERLDWAFLKWVWNYRKTSRSGILEKMQAYKGEKTMIVINKTSQVKGLLKQLELGGKDYLLNKDKGQ</sequence>
<dbReference type="RefSeq" id="WP_258388795.1">
    <property type="nucleotide sequence ID" value="NZ_CP091430.1"/>
</dbReference>
<name>A0ABY5SJR1_9BACL</name>
<dbReference type="SUPFAM" id="SSF52540">
    <property type="entry name" value="P-loop containing nucleoside triphosphate hydrolases"/>
    <property type="match status" value="1"/>
</dbReference>
<gene>
    <name evidence="1" type="ORF">L1F29_13350</name>
</gene>
<organism evidence="1 2">
    <name type="scientific">Paenibacillus spongiae</name>
    <dbReference type="NCBI Taxonomy" id="2909671"/>
    <lineage>
        <taxon>Bacteria</taxon>
        <taxon>Bacillati</taxon>
        <taxon>Bacillota</taxon>
        <taxon>Bacilli</taxon>
        <taxon>Bacillales</taxon>
        <taxon>Paenibacillaceae</taxon>
        <taxon>Paenibacillus</taxon>
    </lineage>
</organism>
<dbReference type="NCBIfam" id="NF005994">
    <property type="entry name" value="PRK08118.1"/>
    <property type="match status" value="1"/>
</dbReference>